<reference evidence="1 2" key="1">
    <citation type="journal article" date="2021" name="Int. J. Syst. Evol. Microbiol.">
        <title>Characterization of a novel transitional group Rickettsia species (Rickettsia tillamookensis sp. nov.) from the western black-legged tick, Ixodes pacificus.</title>
        <authorList>
            <person name="Gauthier D.T."/>
            <person name="Karpathy S.E."/>
            <person name="Grizzard S.L."/>
            <person name="Batra D."/>
            <person name="Rowe L.A."/>
            <person name="Paddock C.D."/>
        </authorList>
    </citation>
    <scope>NUCLEOTIDE SEQUENCE [LARGE SCALE GENOMIC DNA]</scope>
    <source>
        <strain evidence="1 2">Tillamook 23</strain>
    </source>
</reference>
<dbReference type="Proteomes" id="UP000595296">
    <property type="component" value="Chromosome"/>
</dbReference>
<dbReference type="Pfam" id="PF11735">
    <property type="entry name" value="CAP59_mtransfer"/>
    <property type="match status" value="1"/>
</dbReference>
<dbReference type="InterPro" id="IPR029044">
    <property type="entry name" value="Nucleotide-diphossugar_trans"/>
</dbReference>
<gene>
    <name evidence="1" type="ORF">H6P87_01100</name>
</gene>
<name>A0A9E6MIN3_9RICK</name>
<proteinExistence type="predicted"/>
<dbReference type="SUPFAM" id="SSF53448">
    <property type="entry name" value="Nucleotide-diphospho-sugar transferases"/>
    <property type="match status" value="1"/>
</dbReference>
<evidence type="ECO:0000313" key="2">
    <source>
        <dbReference type="Proteomes" id="UP000595296"/>
    </source>
</evidence>
<organism evidence="1 2">
    <name type="scientific">Rickettsia tillamookensis</name>
    <dbReference type="NCBI Taxonomy" id="2761623"/>
    <lineage>
        <taxon>Bacteria</taxon>
        <taxon>Pseudomonadati</taxon>
        <taxon>Pseudomonadota</taxon>
        <taxon>Alphaproteobacteria</taxon>
        <taxon>Rickettsiales</taxon>
        <taxon>Rickettsiaceae</taxon>
        <taxon>Rickettsieae</taxon>
        <taxon>Rickettsia</taxon>
        <taxon>spotted fever group</taxon>
    </lineage>
</organism>
<dbReference type="EMBL" id="CP060138">
    <property type="protein sequence ID" value="QQV75539.1"/>
    <property type="molecule type" value="Genomic_DNA"/>
</dbReference>
<protein>
    <recommendedName>
        <fullName evidence="3">Glycosyltransferase</fullName>
    </recommendedName>
</protein>
<sequence length="295" mass="35121">MIIWGTINVYDSSFIRFFYYRFLPVEKITKLDVISDENLQTGKLEMSKHKVVFAGITRSNVPHLPNAMRHIEYIGQFFSDYRIIIFENDSTDSTKLMLNLWQLINHKVKIISQDFFNQKRPSIKFLADIRNKYLEILNTSEFDEFDIVIILDMDIGYGIDIRGILDSFSKIDRWDVVCSNGIFNSKGQMYDAFAFRNEEFSYTPYEYNLKTGKSYFDTENLALMQKIYPPDSDLLPVNSCFNSLAIYKRKFFENCFYDSIKEDCEHVYLHECMRSKHNARIFMNPTQIIRYEHYR</sequence>
<keyword evidence="2" id="KW-1185">Reference proteome</keyword>
<dbReference type="Gene3D" id="3.90.550.10">
    <property type="entry name" value="Spore Coat Polysaccharide Biosynthesis Protein SpsA, Chain A"/>
    <property type="match status" value="1"/>
</dbReference>
<accession>A0A9E6MIN3</accession>
<dbReference type="InterPro" id="IPR021047">
    <property type="entry name" value="Mannosyltransferase_CMT1"/>
</dbReference>
<evidence type="ECO:0008006" key="3">
    <source>
        <dbReference type="Google" id="ProtNLM"/>
    </source>
</evidence>
<evidence type="ECO:0000313" key="1">
    <source>
        <dbReference type="EMBL" id="QQV75539.1"/>
    </source>
</evidence>